<dbReference type="GO" id="GO:0003700">
    <property type="term" value="F:DNA-binding transcription factor activity"/>
    <property type="evidence" value="ECO:0007669"/>
    <property type="project" value="InterPro"/>
</dbReference>
<dbReference type="Proteomes" id="UP000287156">
    <property type="component" value="Unassembled WGS sequence"/>
</dbReference>
<feature type="domain" description="HTH merR-type" evidence="6">
    <location>
        <begin position="4"/>
        <end position="74"/>
    </location>
</feature>
<reference evidence="7" key="1">
    <citation type="submission" date="2018-12" db="EMBL/GenBank/DDBJ databases">
        <authorList>
            <person name="Sun L."/>
            <person name="Chen Z."/>
        </authorList>
    </citation>
    <scope>NUCLEOTIDE SEQUENCE [LARGE SCALE GENOMIC DNA]</scope>
    <source>
        <strain evidence="7">3-2-2</strain>
    </source>
</reference>
<dbReference type="Gene3D" id="1.10.1660.10">
    <property type="match status" value="1"/>
</dbReference>
<dbReference type="Pfam" id="PF06445">
    <property type="entry name" value="GyrI-like"/>
    <property type="match status" value="1"/>
</dbReference>
<evidence type="ECO:0000259" key="6">
    <source>
        <dbReference type="PROSITE" id="PS50937"/>
    </source>
</evidence>
<feature type="coiled-coil region" evidence="5">
    <location>
        <begin position="70"/>
        <end position="115"/>
    </location>
</feature>
<dbReference type="SUPFAM" id="SSF55136">
    <property type="entry name" value="Probable bacterial effector-binding domain"/>
    <property type="match status" value="1"/>
</dbReference>
<gene>
    <name evidence="7" type="ORF">D4T97_018605</name>
</gene>
<keyword evidence="8" id="KW-1185">Reference proteome</keyword>
<dbReference type="SUPFAM" id="SSF46955">
    <property type="entry name" value="Putative DNA-binding domain"/>
    <property type="match status" value="1"/>
</dbReference>
<dbReference type="InterPro" id="IPR009061">
    <property type="entry name" value="DNA-bd_dom_put_sf"/>
</dbReference>
<dbReference type="PROSITE" id="PS50937">
    <property type="entry name" value="HTH_MERR_2"/>
    <property type="match status" value="1"/>
</dbReference>
<dbReference type="RefSeq" id="WP_126052269.1">
    <property type="nucleotide sequence ID" value="NZ_QYTV02000012.1"/>
</dbReference>
<evidence type="ECO:0000256" key="1">
    <source>
        <dbReference type="ARBA" id="ARBA00022491"/>
    </source>
</evidence>
<sequence>MKNKFSIGQMSKLHNIPVKTLRYYDEIDLFKPIEVNPKNGYRYYSFEQFKLLDIIHYLKVLGVPLADIKKQTSNRDINELINTLEEHKKITEDKIEELEMAKKKLETRIHEFEEAKRITDISVPFIKYMPERRIIQLKETISSFFELELSLRKLKQQYHHMASIFIGKVGLTISENNFQRESFLEYSSIFLILEEVEKSKLIEEIDFSTLPEGTYACIFFRGGHHDAPPYFQILRDFIEEKNYTIKGDFIIRTIIDQFISNNKDEFLAEIQVRIEQ</sequence>
<dbReference type="Gene3D" id="3.20.80.10">
    <property type="entry name" value="Regulatory factor, effector binding domain"/>
    <property type="match status" value="1"/>
</dbReference>
<proteinExistence type="predicted"/>
<dbReference type="InterPro" id="IPR047057">
    <property type="entry name" value="MerR_fam"/>
</dbReference>
<accession>A0A429XU66</accession>
<dbReference type="PANTHER" id="PTHR30204:SF69">
    <property type="entry name" value="MERR-FAMILY TRANSCRIPTIONAL REGULATOR"/>
    <property type="match status" value="1"/>
</dbReference>
<evidence type="ECO:0000256" key="4">
    <source>
        <dbReference type="ARBA" id="ARBA00023163"/>
    </source>
</evidence>
<dbReference type="CDD" id="cd01107">
    <property type="entry name" value="HTH_BmrR"/>
    <property type="match status" value="1"/>
</dbReference>
<name>A0A429XU66_9BACI</name>
<dbReference type="Pfam" id="PF13411">
    <property type="entry name" value="MerR_1"/>
    <property type="match status" value="1"/>
</dbReference>
<keyword evidence="4" id="KW-0804">Transcription</keyword>
<dbReference type="InterPro" id="IPR000551">
    <property type="entry name" value="MerR-type_HTH_dom"/>
</dbReference>
<keyword evidence="2" id="KW-0805">Transcription regulation</keyword>
<dbReference type="PANTHER" id="PTHR30204">
    <property type="entry name" value="REDOX-CYCLING DRUG-SENSING TRANSCRIPTIONAL ACTIVATOR SOXR"/>
    <property type="match status" value="1"/>
</dbReference>
<dbReference type="InterPro" id="IPR011256">
    <property type="entry name" value="Reg_factor_effector_dom_sf"/>
</dbReference>
<dbReference type="SMART" id="SM00422">
    <property type="entry name" value="HTH_MERR"/>
    <property type="match status" value="1"/>
</dbReference>
<protein>
    <submittedName>
        <fullName evidence="7">MerR family transcriptional regulator</fullName>
    </submittedName>
</protein>
<dbReference type="AlphaFoldDB" id="A0A429XU66"/>
<evidence type="ECO:0000313" key="7">
    <source>
        <dbReference type="EMBL" id="RST71504.1"/>
    </source>
</evidence>
<comment type="caution">
    <text evidence="7">The sequence shown here is derived from an EMBL/GenBank/DDBJ whole genome shotgun (WGS) entry which is preliminary data.</text>
</comment>
<evidence type="ECO:0000256" key="3">
    <source>
        <dbReference type="ARBA" id="ARBA00023125"/>
    </source>
</evidence>
<dbReference type="InterPro" id="IPR029442">
    <property type="entry name" value="GyrI-like"/>
</dbReference>
<organism evidence="7 8">
    <name type="scientific">Siminovitchia acidinfaciens</name>
    <dbReference type="NCBI Taxonomy" id="2321395"/>
    <lineage>
        <taxon>Bacteria</taxon>
        <taxon>Bacillati</taxon>
        <taxon>Bacillota</taxon>
        <taxon>Bacilli</taxon>
        <taxon>Bacillales</taxon>
        <taxon>Bacillaceae</taxon>
        <taxon>Siminovitchia</taxon>
    </lineage>
</organism>
<dbReference type="EMBL" id="QYTV02000012">
    <property type="protein sequence ID" value="RST71504.1"/>
    <property type="molecule type" value="Genomic_DNA"/>
</dbReference>
<keyword evidence="5" id="KW-0175">Coiled coil</keyword>
<evidence type="ECO:0000313" key="8">
    <source>
        <dbReference type="Proteomes" id="UP000287156"/>
    </source>
</evidence>
<evidence type="ECO:0000256" key="2">
    <source>
        <dbReference type="ARBA" id="ARBA00023015"/>
    </source>
</evidence>
<dbReference type="OrthoDB" id="9773308at2"/>
<dbReference type="GO" id="GO:0003677">
    <property type="term" value="F:DNA binding"/>
    <property type="evidence" value="ECO:0007669"/>
    <property type="project" value="UniProtKB-KW"/>
</dbReference>
<keyword evidence="3" id="KW-0238">DNA-binding</keyword>
<evidence type="ECO:0000256" key="5">
    <source>
        <dbReference type="SAM" id="Coils"/>
    </source>
</evidence>
<keyword evidence="1" id="KW-0678">Repressor</keyword>